<keyword evidence="1" id="KW-0732">Signal</keyword>
<feature type="signal peptide" evidence="1">
    <location>
        <begin position="1"/>
        <end position="22"/>
    </location>
</feature>
<name>A0A6L7GU06_9ACTN</name>
<organism evidence="2 3">
    <name type="scientific">Gordonia mangrovi</name>
    <dbReference type="NCBI Taxonomy" id="2665643"/>
    <lineage>
        <taxon>Bacteria</taxon>
        <taxon>Bacillati</taxon>
        <taxon>Actinomycetota</taxon>
        <taxon>Actinomycetes</taxon>
        <taxon>Mycobacteriales</taxon>
        <taxon>Gordoniaceae</taxon>
        <taxon>Gordonia</taxon>
    </lineage>
</organism>
<reference evidence="2 3" key="1">
    <citation type="submission" date="2019-11" db="EMBL/GenBank/DDBJ databases">
        <title>Gordonia sp. nov., a novel actinobacterium isolated from mangrove soil in Hainan.</title>
        <authorList>
            <person name="Huang X."/>
            <person name="Xie Y."/>
            <person name="Chu X."/>
            <person name="Xiao K."/>
        </authorList>
    </citation>
    <scope>NUCLEOTIDE SEQUENCE [LARGE SCALE GENOMIC DNA]</scope>
    <source>
        <strain evidence="2 3">HNM0687</strain>
    </source>
</reference>
<comment type="caution">
    <text evidence="2">The sequence shown here is derived from an EMBL/GenBank/DDBJ whole genome shotgun (WGS) entry which is preliminary data.</text>
</comment>
<accession>A0A6L7GU06</accession>
<dbReference type="RefSeq" id="WP_160903107.1">
    <property type="nucleotide sequence ID" value="NZ_CP102850.1"/>
</dbReference>
<evidence type="ECO:0000256" key="1">
    <source>
        <dbReference type="SAM" id="SignalP"/>
    </source>
</evidence>
<proteinExistence type="predicted"/>
<evidence type="ECO:0000313" key="3">
    <source>
        <dbReference type="Proteomes" id="UP000475545"/>
    </source>
</evidence>
<evidence type="ECO:0000313" key="2">
    <source>
        <dbReference type="EMBL" id="MXP22937.1"/>
    </source>
</evidence>
<dbReference type="EMBL" id="WMBR01000004">
    <property type="protein sequence ID" value="MXP22937.1"/>
    <property type="molecule type" value="Genomic_DNA"/>
</dbReference>
<dbReference type="AlphaFoldDB" id="A0A6L7GU06"/>
<sequence>MTMSRGIIAVLVGAVSAFSVSACTPGSTEPASVSSSTAALPSGIQHTANGDEIVWCAVSPVYQHMYWAVVVGDPTGGPCVAGDVITQEEFEAIHATWVCQVALPDGGTADYYADSPARARNLAQGACLAS</sequence>
<keyword evidence="3" id="KW-1185">Reference proteome</keyword>
<feature type="chain" id="PRO_5027060514" description="Secreted protein" evidence="1">
    <location>
        <begin position="23"/>
        <end position="130"/>
    </location>
</feature>
<protein>
    <recommendedName>
        <fullName evidence="4">Secreted protein</fullName>
    </recommendedName>
</protein>
<evidence type="ECO:0008006" key="4">
    <source>
        <dbReference type="Google" id="ProtNLM"/>
    </source>
</evidence>
<dbReference type="PROSITE" id="PS51257">
    <property type="entry name" value="PROKAR_LIPOPROTEIN"/>
    <property type="match status" value="1"/>
</dbReference>
<dbReference type="Proteomes" id="UP000475545">
    <property type="component" value="Unassembled WGS sequence"/>
</dbReference>
<gene>
    <name evidence="2" type="ORF">GIY30_16485</name>
</gene>